<dbReference type="EMBL" id="VJMJ01000169">
    <property type="protein sequence ID" value="KAF0729096.1"/>
    <property type="molecule type" value="Genomic_DNA"/>
</dbReference>
<evidence type="ECO:0000256" key="1">
    <source>
        <dbReference type="ARBA" id="ARBA00004613"/>
    </source>
</evidence>
<keyword evidence="8" id="KW-1185">Reference proteome</keyword>
<keyword evidence="3" id="KW-0732">Signal</keyword>
<dbReference type="PANTHER" id="PTHR34043">
    <property type="entry name" value="ALPHA/BETA-HYDROLASES SUPERFAMILY PROTEIN"/>
    <property type="match status" value="1"/>
</dbReference>
<keyword evidence="5" id="KW-0443">Lipid metabolism</keyword>
<evidence type="ECO:0000313" key="8">
    <source>
        <dbReference type="Proteomes" id="UP000481153"/>
    </source>
</evidence>
<dbReference type="Gene3D" id="3.40.50.1820">
    <property type="entry name" value="alpha/beta hydrolase"/>
    <property type="match status" value="1"/>
</dbReference>
<dbReference type="Pfam" id="PF24708">
    <property type="entry name" value="Lip_C"/>
    <property type="match status" value="1"/>
</dbReference>
<dbReference type="InterPro" id="IPR056304">
    <property type="entry name" value="Lip-like_C"/>
</dbReference>
<dbReference type="GO" id="GO:0006629">
    <property type="term" value="P:lipid metabolic process"/>
    <property type="evidence" value="ECO:0007669"/>
    <property type="project" value="UniProtKB-KW"/>
</dbReference>
<reference evidence="7 8" key="1">
    <citation type="submission" date="2019-07" db="EMBL/GenBank/DDBJ databases">
        <title>Genomics analysis of Aphanomyces spp. identifies a new class of oomycete effector associated with host adaptation.</title>
        <authorList>
            <person name="Gaulin E."/>
        </authorList>
    </citation>
    <scope>NUCLEOTIDE SEQUENCE [LARGE SCALE GENOMIC DNA]</scope>
    <source>
        <strain evidence="7 8">ATCC 201684</strain>
    </source>
</reference>
<dbReference type="GO" id="GO:0016787">
    <property type="term" value="F:hydrolase activity"/>
    <property type="evidence" value="ECO:0007669"/>
    <property type="project" value="UniProtKB-KW"/>
</dbReference>
<feature type="domain" description="Lipase-like C-terminal" evidence="6">
    <location>
        <begin position="7"/>
        <end position="121"/>
    </location>
</feature>
<evidence type="ECO:0000256" key="3">
    <source>
        <dbReference type="ARBA" id="ARBA00022729"/>
    </source>
</evidence>
<dbReference type="InterPro" id="IPR029058">
    <property type="entry name" value="AB_hydrolase_fold"/>
</dbReference>
<dbReference type="Proteomes" id="UP000481153">
    <property type="component" value="Unassembled WGS sequence"/>
</dbReference>
<accession>A0A6G0WP39</accession>
<dbReference type="VEuPathDB" id="FungiDB:AeMF1_012249"/>
<keyword evidence="4" id="KW-0378">Hydrolase</keyword>
<dbReference type="GO" id="GO:0005576">
    <property type="term" value="C:extracellular region"/>
    <property type="evidence" value="ECO:0007669"/>
    <property type="project" value="UniProtKB-SubCell"/>
</dbReference>
<evidence type="ECO:0000256" key="4">
    <source>
        <dbReference type="ARBA" id="ARBA00022801"/>
    </source>
</evidence>
<sequence length="418" mass="48039">MEKTPIPAVFIHGTLGWGRKTPFFNLAPDYWPIQHLDEINPNYIIVEVGIASSDHDRACETFYQLVGGRVDYGKDHAAEKGHLQFGAFFDTALHPQWSEEHPVHLIGHSYGATTALELYQLICTDFFGIGSNYKWVKSIVSISGTLSGTTITPMLGCEVGKPSPFGTVSYIIACGFSTLYKLQLHFPWLNRIYDLRMPQWSTSVSWSTLYNTSYKPLNTDDNVFTCLMPQHRLEKNRLLVHMDKIHLFSIVSQTENALSFPLVEVASVASMLALWKLKQPKVWICLLSLFLWRRLHVTDWSTRSLFLGWLLKRHAETTPVLFDGFDKDHWQHSDGIVNSYSMIRPRLSVDEELKDRNSLERVPSHISIDMDHDHSYEIPKGQWHIYRVAKNHLCGTRGDGDARELYLRLFRMLNQLST</sequence>
<dbReference type="PANTHER" id="PTHR34043:SF3">
    <property type="entry name" value="ALPHA_BETA-HYDROLASES SUPERFAMILY PROTEIN"/>
    <property type="match status" value="1"/>
</dbReference>
<evidence type="ECO:0000259" key="6">
    <source>
        <dbReference type="Pfam" id="PF24708"/>
    </source>
</evidence>
<comment type="subcellular location">
    <subcellularLocation>
        <location evidence="1">Secreted</location>
    </subcellularLocation>
</comment>
<organism evidence="7 8">
    <name type="scientific">Aphanomyces euteiches</name>
    <dbReference type="NCBI Taxonomy" id="100861"/>
    <lineage>
        <taxon>Eukaryota</taxon>
        <taxon>Sar</taxon>
        <taxon>Stramenopiles</taxon>
        <taxon>Oomycota</taxon>
        <taxon>Saprolegniomycetes</taxon>
        <taxon>Saprolegniales</taxon>
        <taxon>Verrucalvaceae</taxon>
        <taxon>Aphanomyces</taxon>
    </lineage>
</organism>
<evidence type="ECO:0000256" key="5">
    <source>
        <dbReference type="ARBA" id="ARBA00023098"/>
    </source>
</evidence>
<evidence type="ECO:0000256" key="2">
    <source>
        <dbReference type="ARBA" id="ARBA00022525"/>
    </source>
</evidence>
<comment type="caution">
    <text evidence="7">The sequence shown here is derived from an EMBL/GenBank/DDBJ whole genome shotgun (WGS) entry which is preliminary data.</text>
</comment>
<dbReference type="AlphaFoldDB" id="A0A6G0WP39"/>
<gene>
    <name evidence="7" type="ORF">Ae201684_013232</name>
</gene>
<proteinExistence type="predicted"/>
<protein>
    <recommendedName>
        <fullName evidence="6">Lipase-like C-terminal domain-containing protein</fullName>
    </recommendedName>
</protein>
<name>A0A6G0WP39_9STRA</name>
<keyword evidence="2" id="KW-0964">Secreted</keyword>
<evidence type="ECO:0000313" key="7">
    <source>
        <dbReference type="EMBL" id="KAF0729096.1"/>
    </source>
</evidence>
<dbReference type="SUPFAM" id="SSF53474">
    <property type="entry name" value="alpha/beta-Hydrolases"/>
    <property type="match status" value="1"/>
</dbReference>